<protein>
    <submittedName>
        <fullName evidence="5 6">Leucine-rich repeat-containing protein 61</fullName>
    </submittedName>
</protein>
<evidence type="ECO:0000256" key="3">
    <source>
        <dbReference type="SAM" id="Coils"/>
    </source>
</evidence>
<dbReference type="AlphaFoldDB" id="A0A6P8PVN1"/>
<sequence length="266" mass="29661">MENRMGRERENENRKITSQLLKSKTGEFDLESILFLKLKGLGFYELGCVGECLNLEHLDLSNNNITHLEPLASLKLLVVLNLSANRIMTLEPLGSCESLQSLNVAGNNISCLENLQSLTGLRKLESIRLRDPICNLSNPLCNSSTYQSSLLDMIPSIKVIDGERVSGQGSDLYQLYKDIDNSLKKFLSNGPVAVEIPGTKSGSAKPWVEESYWDVKPAESTIIDEAYKQFNDVLQECKELSKRADDTIAQAEQALNIRNDPTSFVF</sequence>
<dbReference type="InterPro" id="IPR032675">
    <property type="entry name" value="LRR_dom_sf"/>
</dbReference>
<dbReference type="KEGG" id="gsh:117354449"/>
<dbReference type="PANTHER" id="PTHR18849">
    <property type="entry name" value="LEUCINE RICH REPEAT PROTEIN"/>
    <property type="match status" value="1"/>
</dbReference>
<dbReference type="RefSeq" id="XP_033787913.1">
    <property type="nucleotide sequence ID" value="XM_033932022.1"/>
</dbReference>
<dbReference type="PRINTS" id="PR00019">
    <property type="entry name" value="LEURICHRPT"/>
</dbReference>
<evidence type="ECO:0000256" key="1">
    <source>
        <dbReference type="ARBA" id="ARBA00022614"/>
    </source>
</evidence>
<dbReference type="PROSITE" id="PS51450">
    <property type="entry name" value="LRR"/>
    <property type="match status" value="3"/>
</dbReference>
<dbReference type="Pfam" id="PF14580">
    <property type="entry name" value="LRR_9"/>
    <property type="match status" value="1"/>
</dbReference>
<dbReference type="RefSeq" id="XP_033787910.1">
    <property type="nucleotide sequence ID" value="XM_033932019.1"/>
</dbReference>
<dbReference type="OrthoDB" id="433501at2759"/>
<feature type="coiled-coil region" evidence="3">
    <location>
        <begin position="223"/>
        <end position="254"/>
    </location>
</feature>
<evidence type="ECO:0000313" key="6">
    <source>
        <dbReference type="RefSeq" id="XP_033787911.1"/>
    </source>
</evidence>
<dbReference type="GO" id="GO:0036158">
    <property type="term" value="P:outer dynein arm assembly"/>
    <property type="evidence" value="ECO:0007669"/>
    <property type="project" value="TreeGrafter"/>
</dbReference>
<dbReference type="RefSeq" id="XP_033787911.1">
    <property type="nucleotide sequence ID" value="XM_033932020.1"/>
</dbReference>
<organism evidence="4 9">
    <name type="scientific">Geotrypetes seraphini</name>
    <name type="common">Gaboon caecilian</name>
    <name type="synonym">Caecilia seraphini</name>
    <dbReference type="NCBI Taxonomy" id="260995"/>
    <lineage>
        <taxon>Eukaryota</taxon>
        <taxon>Metazoa</taxon>
        <taxon>Chordata</taxon>
        <taxon>Craniata</taxon>
        <taxon>Vertebrata</taxon>
        <taxon>Euteleostomi</taxon>
        <taxon>Amphibia</taxon>
        <taxon>Gymnophiona</taxon>
        <taxon>Geotrypetes</taxon>
    </lineage>
</organism>
<dbReference type="SUPFAM" id="SSF52058">
    <property type="entry name" value="L domain-like"/>
    <property type="match status" value="1"/>
</dbReference>
<evidence type="ECO:0000313" key="4">
    <source>
        <dbReference type="Proteomes" id="UP000515159"/>
    </source>
</evidence>
<accession>A0A6P8PVN1</accession>
<evidence type="ECO:0000313" key="9">
    <source>
        <dbReference type="RefSeq" id="XP_033787914.1"/>
    </source>
</evidence>
<name>A0A6P8PVN1_GEOSA</name>
<dbReference type="SMART" id="SM00365">
    <property type="entry name" value="LRR_SD22"/>
    <property type="match status" value="3"/>
</dbReference>
<evidence type="ECO:0000313" key="5">
    <source>
        <dbReference type="RefSeq" id="XP_033787910.1"/>
    </source>
</evidence>
<proteinExistence type="predicted"/>
<dbReference type="RefSeq" id="XP_033787914.1">
    <property type="nucleotide sequence ID" value="XM_033932023.1"/>
</dbReference>
<dbReference type="CTD" id="65999"/>
<keyword evidence="2" id="KW-0677">Repeat</keyword>
<dbReference type="InterPro" id="IPR001611">
    <property type="entry name" value="Leu-rich_rpt"/>
</dbReference>
<keyword evidence="1" id="KW-0433">Leucine-rich repeat</keyword>
<evidence type="ECO:0000313" key="8">
    <source>
        <dbReference type="RefSeq" id="XP_033787913.1"/>
    </source>
</evidence>
<dbReference type="GeneID" id="117354449"/>
<evidence type="ECO:0000256" key="2">
    <source>
        <dbReference type="ARBA" id="ARBA00022737"/>
    </source>
</evidence>
<dbReference type="Gene3D" id="3.80.10.10">
    <property type="entry name" value="Ribonuclease Inhibitor"/>
    <property type="match status" value="1"/>
</dbReference>
<keyword evidence="3" id="KW-0175">Coiled coil</keyword>
<dbReference type="Proteomes" id="UP000515159">
    <property type="component" value="Chromosome 2"/>
</dbReference>
<dbReference type="PANTHER" id="PTHR18849:SF8">
    <property type="entry name" value="LEUCINE-RICH REPEAT-CONTAINING PROTEIN 61"/>
    <property type="match status" value="1"/>
</dbReference>
<keyword evidence="4" id="KW-1185">Reference proteome</keyword>
<evidence type="ECO:0000313" key="7">
    <source>
        <dbReference type="RefSeq" id="XP_033787912.1"/>
    </source>
</evidence>
<dbReference type="GO" id="GO:0005737">
    <property type="term" value="C:cytoplasm"/>
    <property type="evidence" value="ECO:0007669"/>
    <property type="project" value="TreeGrafter"/>
</dbReference>
<reference evidence="5 6" key="1">
    <citation type="submission" date="2025-04" db="UniProtKB">
        <authorList>
            <consortium name="RefSeq"/>
        </authorList>
    </citation>
    <scope>IDENTIFICATION</scope>
</reference>
<gene>
    <name evidence="5 6 7 8 9" type="primary">LRRC61</name>
</gene>
<dbReference type="RefSeq" id="XP_033787912.1">
    <property type="nucleotide sequence ID" value="XM_033932021.1"/>
</dbReference>